<evidence type="ECO:0008006" key="4">
    <source>
        <dbReference type="Google" id="ProtNLM"/>
    </source>
</evidence>
<dbReference type="Pfam" id="PF00106">
    <property type="entry name" value="adh_short"/>
    <property type="match status" value="1"/>
</dbReference>
<evidence type="ECO:0000256" key="1">
    <source>
        <dbReference type="ARBA" id="ARBA00006484"/>
    </source>
</evidence>
<reference evidence="3" key="1">
    <citation type="submission" date="2023-06" db="EMBL/GenBank/DDBJ databases">
        <title>Gordonia sp. nov. and Pseudochrobactrum sp. nov., two species isolated from the burying beetle Nicrophorus vespilloides.</title>
        <authorList>
            <person name="Poehlein A."/>
            <person name="Guzman J."/>
            <person name="Daniel R."/>
            <person name="Vilcinskas A."/>
        </authorList>
    </citation>
    <scope>NUCLEOTIDE SEQUENCE</scope>
    <source>
        <strain evidence="3">MP11Mi</strain>
    </source>
</reference>
<protein>
    <recommendedName>
        <fullName evidence="4">Short chain dehydrogenase</fullName>
    </recommendedName>
</protein>
<dbReference type="PANTHER" id="PTHR24320:SF148">
    <property type="entry name" value="NAD(P)-BINDING ROSSMANN-FOLD SUPERFAMILY PROTEIN"/>
    <property type="match status" value="1"/>
</dbReference>
<sequence length="316" mass="33593">MSRTNPETAVPVPDLSDQRAIVTGASDGIGRRIATRLAAAGAEVIMPVRNQTKGEHVVAEILAAQPSARLTLEKLDLSSLESVARLGEKLRGDGTPIHLLINNAGLMTPPNRQTTADGFEIQFGTNHLGHFALTGHLLPLLRAGNGRVTSQTSIAARRAAINWDDLNWNASYDDGRSYAQSKIACALFGLELSRRSRLQGWGVTSNISHPGVAPSSLLAARPEVGRDADTMSVRAIRWLSRHGLLVGTVESAALPAVMAAALPSAKDGGFYGPTGLRGLGGPPGEQKLWTPMRRLDDAARLWTVSEELTGVTFGSF</sequence>
<dbReference type="SUPFAM" id="SSF51735">
    <property type="entry name" value="NAD(P)-binding Rossmann-fold domains"/>
    <property type="match status" value="1"/>
</dbReference>
<gene>
    <name evidence="3" type="ORF">MP11Mi_13030</name>
</gene>
<dbReference type="RefSeq" id="WP_420041471.1">
    <property type="nucleotide sequence ID" value="NZ_CP128986.1"/>
</dbReference>
<dbReference type="EMBL" id="CP128986">
    <property type="protein sequence ID" value="WOC12220.1"/>
    <property type="molecule type" value="Genomic_DNA"/>
</dbReference>
<dbReference type="AlphaFoldDB" id="A0AA97GUY9"/>
<dbReference type="NCBIfam" id="NF004513">
    <property type="entry name" value="PRK05854.1"/>
    <property type="match status" value="1"/>
</dbReference>
<dbReference type="InterPro" id="IPR002347">
    <property type="entry name" value="SDR_fam"/>
</dbReference>
<dbReference type="InterPro" id="IPR036291">
    <property type="entry name" value="NAD(P)-bd_dom_sf"/>
</dbReference>
<comment type="similarity">
    <text evidence="1">Belongs to the short-chain dehydrogenases/reductases (SDR) family.</text>
</comment>
<organism evidence="3">
    <name type="scientific">Gordonia sp. MP11Mi</name>
    <dbReference type="NCBI Taxonomy" id="3022769"/>
    <lineage>
        <taxon>Bacteria</taxon>
        <taxon>Bacillati</taxon>
        <taxon>Actinomycetota</taxon>
        <taxon>Actinomycetes</taxon>
        <taxon>Mycobacteriales</taxon>
        <taxon>Gordoniaceae</taxon>
        <taxon>Gordonia</taxon>
    </lineage>
</organism>
<evidence type="ECO:0000256" key="2">
    <source>
        <dbReference type="ARBA" id="ARBA00023002"/>
    </source>
</evidence>
<keyword evidence="2" id="KW-0560">Oxidoreductase</keyword>
<evidence type="ECO:0000313" key="3">
    <source>
        <dbReference type="EMBL" id="WOC12220.1"/>
    </source>
</evidence>
<dbReference type="PRINTS" id="PR00081">
    <property type="entry name" value="GDHRDH"/>
</dbReference>
<dbReference type="Gene3D" id="3.40.50.720">
    <property type="entry name" value="NAD(P)-binding Rossmann-like Domain"/>
    <property type="match status" value="1"/>
</dbReference>
<dbReference type="GO" id="GO:0016491">
    <property type="term" value="F:oxidoreductase activity"/>
    <property type="evidence" value="ECO:0007669"/>
    <property type="project" value="UniProtKB-KW"/>
</dbReference>
<accession>A0AA97GUY9</accession>
<name>A0AA97GUY9_9ACTN</name>
<dbReference type="PANTHER" id="PTHR24320">
    <property type="entry name" value="RETINOL DEHYDROGENASE"/>
    <property type="match status" value="1"/>
</dbReference>
<proteinExistence type="inferred from homology"/>